<name>A0ABW1FX31_9ACTN</name>
<sequence>MTAKPLLYLDVDGVLNPVCPPVDADFAVHALHGSAVLLSPRHGEWLRELAGVYELVWATTWESHANASIGPLLGLPPLPVVPTGRYAERLDGDWLPILRHAAGRPFAWIDDLIPPHLLRGASARPDRLLVPVDPATGLRRPHVDRLLRRPPSAMAAPVPN</sequence>
<dbReference type="EMBL" id="JBHSQJ010000023">
    <property type="protein sequence ID" value="MFC5907049.1"/>
    <property type="molecule type" value="Genomic_DNA"/>
</dbReference>
<dbReference type="Pfam" id="PF18143">
    <property type="entry name" value="HAD_SAK_2"/>
    <property type="match status" value="1"/>
</dbReference>
<accession>A0ABW1FX31</accession>
<dbReference type="Proteomes" id="UP001596174">
    <property type="component" value="Unassembled WGS sequence"/>
</dbReference>
<organism evidence="1 2">
    <name type="scientific">Streptacidiphilus monticola</name>
    <dbReference type="NCBI Taxonomy" id="2161674"/>
    <lineage>
        <taxon>Bacteria</taxon>
        <taxon>Bacillati</taxon>
        <taxon>Actinomycetota</taxon>
        <taxon>Actinomycetes</taxon>
        <taxon>Kitasatosporales</taxon>
        <taxon>Streptomycetaceae</taxon>
        <taxon>Streptacidiphilus</taxon>
    </lineage>
</organism>
<evidence type="ECO:0000313" key="2">
    <source>
        <dbReference type="Proteomes" id="UP001596174"/>
    </source>
</evidence>
<comment type="caution">
    <text evidence="1">The sequence shown here is derived from an EMBL/GenBank/DDBJ whole genome shotgun (WGS) entry which is preliminary data.</text>
</comment>
<proteinExistence type="predicted"/>
<evidence type="ECO:0000313" key="1">
    <source>
        <dbReference type="EMBL" id="MFC5907049.1"/>
    </source>
</evidence>
<keyword evidence="2" id="KW-1185">Reference proteome</keyword>
<dbReference type="RefSeq" id="WP_380581076.1">
    <property type="nucleotide sequence ID" value="NZ_JBHSQJ010000023.1"/>
</dbReference>
<gene>
    <name evidence="1" type="ORF">ACFP3V_07440</name>
</gene>
<protein>
    <submittedName>
        <fullName evidence="1">HAD domain-containing protein</fullName>
    </submittedName>
</protein>
<reference evidence="2" key="1">
    <citation type="journal article" date="2019" name="Int. J. Syst. Evol. Microbiol.">
        <title>The Global Catalogue of Microorganisms (GCM) 10K type strain sequencing project: providing services to taxonomists for standard genome sequencing and annotation.</title>
        <authorList>
            <consortium name="The Broad Institute Genomics Platform"/>
            <consortium name="The Broad Institute Genome Sequencing Center for Infectious Disease"/>
            <person name="Wu L."/>
            <person name="Ma J."/>
        </authorList>
    </citation>
    <scope>NUCLEOTIDE SEQUENCE [LARGE SCALE GENOMIC DNA]</scope>
    <source>
        <strain evidence="2">JCM 4816</strain>
    </source>
</reference>